<protein>
    <submittedName>
        <fullName evidence="1">Uncharacterized protein</fullName>
    </submittedName>
</protein>
<evidence type="ECO:0000313" key="2">
    <source>
        <dbReference type="Proteomes" id="UP000290572"/>
    </source>
</evidence>
<reference evidence="1 2" key="1">
    <citation type="submission" date="2018-03" db="EMBL/GenBank/DDBJ databases">
        <title>Draft genome sequence of Rohu Carp (Labeo rohita).</title>
        <authorList>
            <person name="Das P."/>
            <person name="Kushwaha B."/>
            <person name="Joshi C.G."/>
            <person name="Kumar D."/>
            <person name="Nagpure N.S."/>
            <person name="Sahoo L."/>
            <person name="Das S.P."/>
            <person name="Bit A."/>
            <person name="Patnaik S."/>
            <person name="Meher P.K."/>
            <person name="Jayasankar P."/>
            <person name="Koringa P.G."/>
            <person name="Patel N.V."/>
            <person name="Hinsu A.T."/>
            <person name="Kumar R."/>
            <person name="Pandey M."/>
            <person name="Agarwal S."/>
            <person name="Srivastava S."/>
            <person name="Singh M."/>
            <person name="Iquebal M.A."/>
            <person name="Jaiswal S."/>
            <person name="Angadi U.B."/>
            <person name="Kumar N."/>
            <person name="Raza M."/>
            <person name="Shah T.M."/>
            <person name="Rai A."/>
            <person name="Jena J.K."/>
        </authorList>
    </citation>
    <scope>NUCLEOTIDE SEQUENCE [LARGE SCALE GENOMIC DNA]</scope>
    <source>
        <strain evidence="1">DASCIFA01</strain>
        <tissue evidence="1">Testis</tissue>
    </source>
</reference>
<evidence type="ECO:0000313" key="1">
    <source>
        <dbReference type="EMBL" id="RXN33536.1"/>
    </source>
</evidence>
<keyword evidence="2" id="KW-1185">Reference proteome</keyword>
<accession>A0A498NP34</accession>
<dbReference type="PANTHER" id="PTHR36649">
    <property type="entry name" value="UBIQUITIN-LIKE DOMAIN-CONTAINING PROTEIN"/>
    <property type="match status" value="1"/>
</dbReference>
<dbReference type="STRING" id="84645.A0A498NP34"/>
<dbReference type="EMBL" id="QBIY01011265">
    <property type="protein sequence ID" value="RXN33536.1"/>
    <property type="molecule type" value="Genomic_DNA"/>
</dbReference>
<dbReference type="Gene3D" id="3.90.175.10">
    <property type="entry name" value="Diphtheria Toxin, domain 1"/>
    <property type="match status" value="1"/>
</dbReference>
<comment type="caution">
    <text evidence="1">The sequence shown here is derived from an EMBL/GenBank/DDBJ whole genome shotgun (WGS) entry which is preliminary data.</text>
</comment>
<dbReference type="Proteomes" id="UP000290572">
    <property type="component" value="Unassembled WGS sequence"/>
</dbReference>
<sequence>MSAVDREVALEALSALLQTTLKPYSGLKIKSDPGELNIFNFLPIALGKHIAEYVLSKQDTVAGFISDVRQEMFVDMDEFFDPRFDYDFTNKRDNSICMRGNEPYKRPCGWYRFALKVLNKYPDGNAWLGTDGWRSYSVAGEWPVSYHGTGVEGATGIIKSHYKAGSRQLYGRGIYSTYDIEQASGYSKEFTSKKNGKRYRVLMQNRINPNERKVCARQDYWLIEVPEGTSPADEREIVEKSIRPYGILLKEV</sequence>
<dbReference type="AlphaFoldDB" id="A0A498NP34"/>
<gene>
    <name evidence="1" type="ORF">ROHU_015596</name>
</gene>
<organism evidence="1 2">
    <name type="scientific">Labeo rohita</name>
    <name type="common">Indian major carp</name>
    <name type="synonym">Cyprinus rohita</name>
    <dbReference type="NCBI Taxonomy" id="84645"/>
    <lineage>
        <taxon>Eukaryota</taxon>
        <taxon>Metazoa</taxon>
        <taxon>Chordata</taxon>
        <taxon>Craniata</taxon>
        <taxon>Vertebrata</taxon>
        <taxon>Euteleostomi</taxon>
        <taxon>Actinopterygii</taxon>
        <taxon>Neopterygii</taxon>
        <taxon>Teleostei</taxon>
        <taxon>Ostariophysi</taxon>
        <taxon>Cypriniformes</taxon>
        <taxon>Cyprinidae</taxon>
        <taxon>Labeoninae</taxon>
        <taxon>Labeonini</taxon>
        <taxon>Labeo</taxon>
    </lineage>
</organism>
<dbReference type="SUPFAM" id="SSF56399">
    <property type="entry name" value="ADP-ribosylation"/>
    <property type="match status" value="1"/>
</dbReference>
<proteinExistence type="predicted"/>
<dbReference type="PANTHER" id="PTHR36649:SF28">
    <property type="entry name" value="UBIQUITIN-LIKE DOMAIN-CONTAINING PROTEIN"/>
    <property type="match status" value="1"/>
</dbReference>
<name>A0A498NP34_LABRO</name>